<name>A0A0E9S2Q8_ANGAN</name>
<reference evidence="2" key="2">
    <citation type="journal article" date="2015" name="Fish Shellfish Immunol.">
        <title>Early steps in the European eel (Anguilla anguilla)-Vibrio vulnificus interaction in the gills: Role of the RtxA13 toxin.</title>
        <authorList>
            <person name="Callol A."/>
            <person name="Pajuelo D."/>
            <person name="Ebbesson L."/>
            <person name="Teles M."/>
            <person name="MacKenzie S."/>
            <person name="Amaro C."/>
        </authorList>
    </citation>
    <scope>NUCLEOTIDE SEQUENCE</scope>
</reference>
<proteinExistence type="predicted"/>
<feature type="transmembrane region" description="Helical" evidence="1">
    <location>
        <begin position="14"/>
        <end position="35"/>
    </location>
</feature>
<evidence type="ECO:0000313" key="2">
    <source>
        <dbReference type="EMBL" id="JAH35571.1"/>
    </source>
</evidence>
<sequence>MHNRGEIGEYKVTFFYYFIFFLQFRLHVFQVCHYASK</sequence>
<keyword evidence="1" id="KW-0812">Transmembrane</keyword>
<keyword evidence="1" id="KW-1133">Transmembrane helix</keyword>
<protein>
    <submittedName>
        <fullName evidence="2">Uncharacterized protein</fullName>
    </submittedName>
</protein>
<accession>A0A0E9S2Q8</accession>
<dbReference type="EMBL" id="GBXM01073006">
    <property type="protein sequence ID" value="JAH35571.1"/>
    <property type="molecule type" value="Transcribed_RNA"/>
</dbReference>
<reference evidence="2" key="1">
    <citation type="submission" date="2014-11" db="EMBL/GenBank/DDBJ databases">
        <authorList>
            <person name="Amaro Gonzalez C."/>
        </authorList>
    </citation>
    <scope>NUCLEOTIDE SEQUENCE</scope>
</reference>
<evidence type="ECO:0000256" key="1">
    <source>
        <dbReference type="SAM" id="Phobius"/>
    </source>
</evidence>
<organism evidence="2">
    <name type="scientific">Anguilla anguilla</name>
    <name type="common">European freshwater eel</name>
    <name type="synonym">Muraena anguilla</name>
    <dbReference type="NCBI Taxonomy" id="7936"/>
    <lineage>
        <taxon>Eukaryota</taxon>
        <taxon>Metazoa</taxon>
        <taxon>Chordata</taxon>
        <taxon>Craniata</taxon>
        <taxon>Vertebrata</taxon>
        <taxon>Euteleostomi</taxon>
        <taxon>Actinopterygii</taxon>
        <taxon>Neopterygii</taxon>
        <taxon>Teleostei</taxon>
        <taxon>Anguilliformes</taxon>
        <taxon>Anguillidae</taxon>
        <taxon>Anguilla</taxon>
    </lineage>
</organism>
<keyword evidence="1" id="KW-0472">Membrane</keyword>
<dbReference type="AlphaFoldDB" id="A0A0E9S2Q8"/>